<dbReference type="AlphaFoldDB" id="A0A6J4MTB2"/>
<feature type="domain" description="Peptidase M28" evidence="22">
    <location>
        <begin position="248"/>
        <end position="434"/>
    </location>
</feature>
<reference evidence="23" key="1">
    <citation type="submission" date="2020-02" db="EMBL/GenBank/DDBJ databases">
        <authorList>
            <person name="Meier V. D."/>
        </authorList>
    </citation>
    <scope>NUCLEOTIDE SEQUENCE</scope>
    <source>
        <strain evidence="23">AVDCRST_MAG68</strain>
    </source>
</reference>
<evidence type="ECO:0000256" key="6">
    <source>
        <dbReference type="ARBA" id="ARBA00022525"/>
    </source>
</evidence>
<dbReference type="GO" id="GO:0005615">
    <property type="term" value="C:extracellular space"/>
    <property type="evidence" value="ECO:0007669"/>
    <property type="project" value="TreeGrafter"/>
</dbReference>
<evidence type="ECO:0000259" key="22">
    <source>
        <dbReference type="Pfam" id="PF04389"/>
    </source>
</evidence>
<proteinExistence type="predicted"/>
<dbReference type="SUPFAM" id="SSF53187">
    <property type="entry name" value="Zn-dependent exopeptidases"/>
    <property type="match status" value="1"/>
</dbReference>
<dbReference type="GO" id="GO:0004177">
    <property type="term" value="F:aminopeptidase activity"/>
    <property type="evidence" value="ECO:0007669"/>
    <property type="project" value="UniProtKB-KW"/>
</dbReference>
<comment type="subunit">
    <text evidence="19">Homodimer. The monomeric form is inactive while the homodimer is active.</text>
</comment>
<name>A0A6J4MTB2_9BACT</name>
<keyword evidence="13" id="KW-0862">Zinc</keyword>
<dbReference type="Pfam" id="PF04389">
    <property type="entry name" value="Peptidase_M28"/>
    <property type="match status" value="1"/>
</dbReference>
<dbReference type="GO" id="GO:0006508">
    <property type="term" value="P:proteolysis"/>
    <property type="evidence" value="ECO:0007669"/>
    <property type="project" value="UniProtKB-KW"/>
</dbReference>
<keyword evidence="6" id="KW-0964">Secreted</keyword>
<keyword evidence="18" id="KW-0458">Lysosome</keyword>
<keyword evidence="10 21" id="KW-0732">Signal</keyword>
<keyword evidence="23" id="KW-0031">Aminopeptidase</keyword>
<keyword evidence="8" id="KW-0645">Protease</keyword>
<dbReference type="PANTHER" id="PTHR12053:SF3">
    <property type="entry name" value="CARBOXYPEPTIDASE Q"/>
    <property type="match status" value="1"/>
</dbReference>
<dbReference type="EMBL" id="CADCTW010000231">
    <property type="protein sequence ID" value="CAA9368314.1"/>
    <property type="molecule type" value="Genomic_DNA"/>
</dbReference>
<evidence type="ECO:0000256" key="19">
    <source>
        <dbReference type="ARBA" id="ARBA00025833"/>
    </source>
</evidence>
<dbReference type="Gene3D" id="3.40.630.10">
    <property type="entry name" value="Zn peptidases"/>
    <property type="match status" value="1"/>
</dbReference>
<evidence type="ECO:0000256" key="13">
    <source>
        <dbReference type="ARBA" id="ARBA00022833"/>
    </source>
</evidence>
<feature type="signal peptide" evidence="21">
    <location>
        <begin position="1"/>
        <end position="20"/>
    </location>
</feature>
<keyword evidence="7" id="KW-0121">Carboxypeptidase</keyword>
<evidence type="ECO:0000256" key="5">
    <source>
        <dbReference type="ARBA" id="ARBA00014116"/>
    </source>
</evidence>
<evidence type="ECO:0000256" key="4">
    <source>
        <dbReference type="ARBA" id="ARBA00004613"/>
    </source>
</evidence>
<dbReference type="GO" id="GO:0043171">
    <property type="term" value="P:peptide catabolic process"/>
    <property type="evidence" value="ECO:0007669"/>
    <property type="project" value="TreeGrafter"/>
</dbReference>
<evidence type="ECO:0000256" key="12">
    <source>
        <dbReference type="ARBA" id="ARBA00022824"/>
    </source>
</evidence>
<evidence type="ECO:0000256" key="15">
    <source>
        <dbReference type="ARBA" id="ARBA00023049"/>
    </source>
</evidence>
<evidence type="ECO:0000256" key="16">
    <source>
        <dbReference type="ARBA" id="ARBA00023145"/>
    </source>
</evidence>
<dbReference type="GO" id="GO:0004180">
    <property type="term" value="F:carboxypeptidase activity"/>
    <property type="evidence" value="ECO:0007669"/>
    <property type="project" value="UniProtKB-KW"/>
</dbReference>
<keyword evidence="17" id="KW-0325">Glycoprotein</keyword>
<evidence type="ECO:0000313" key="23">
    <source>
        <dbReference type="EMBL" id="CAA9368314.1"/>
    </source>
</evidence>
<keyword evidence="14" id="KW-0333">Golgi apparatus</keyword>
<evidence type="ECO:0000256" key="11">
    <source>
        <dbReference type="ARBA" id="ARBA00022801"/>
    </source>
</evidence>
<evidence type="ECO:0000256" key="17">
    <source>
        <dbReference type="ARBA" id="ARBA00023180"/>
    </source>
</evidence>
<dbReference type="Gene3D" id="3.50.30.30">
    <property type="match status" value="1"/>
</dbReference>
<protein>
    <recommendedName>
        <fullName evidence="5">Carboxypeptidase Q</fullName>
    </recommendedName>
    <alternativeName>
        <fullName evidence="20">Plasma glutamate carboxypeptidase</fullName>
    </alternativeName>
</protein>
<dbReference type="GO" id="GO:0005764">
    <property type="term" value="C:lysosome"/>
    <property type="evidence" value="ECO:0007669"/>
    <property type="project" value="UniProtKB-SubCell"/>
</dbReference>
<dbReference type="GO" id="GO:0070573">
    <property type="term" value="F:metallodipeptidase activity"/>
    <property type="evidence" value="ECO:0007669"/>
    <property type="project" value="InterPro"/>
</dbReference>
<dbReference type="PANTHER" id="PTHR12053">
    <property type="entry name" value="PROTEASE FAMILY M28 PLASMA GLUTAMATE CARBOXYPEPTIDASE-RELATED"/>
    <property type="match status" value="1"/>
</dbReference>
<evidence type="ECO:0000256" key="21">
    <source>
        <dbReference type="SAM" id="SignalP"/>
    </source>
</evidence>
<evidence type="ECO:0000256" key="20">
    <source>
        <dbReference type="ARBA" id="ARBA00033328"/>
    </source>
</evidence>
<evidence type="ECO:0000256" key="9">
    <source>
        <dbReference type="ARBA" id="ARBA00022723"/>
    </source>
</evidence>
<dbReference type="FunFam" id="3.50.30.30:FF:000009">
    <property type="entry name" value="Carboxypeptidase Q"/>
    <property type="match status" value="1"/>
</dbReference>
<evidence type="ECO:0000256" key="3">
    <source>
        <dbReference type="ARBA" id="ARBA00004555"/>
    </source>
</evidence>
<comment type="subcellular location">
    <subcellularLocation>
        <location evidence="1">Endoplasmic reticulum</location>
    </subcellularLocation>
    <subcellularLocation>
        <location evidence="3">Golgi apparatus</location>
    </subcellularLocation>
    <subcellularLocation>
        <location evidence="2">Lysosome</location>
    </subcellularLocation>
    <subcellularLocation>
        <location evidence="4">Secreted</location>
    </subcellularLocation>
</comment>
<evidence type="ECO:0000256" key="1">
    <source>
        <dbReference type="ARBA" id="ARBA00004240"/>
    </source>
</evidence>
<keyword evidence="16" id="KW-0865">Zymogen</keyword>
<dbReference type="InterPro" id="IPR007484">
    <property type="entry name" value="Peptidase_M28"/>
</dbReference>
<sequence length="455" mass="48997">MKPITTLALAALLAAAPAAAQDASRFRAPADSLIRAATRDSAAWNRMAELVDRFGPRFSGTPELERAIDWIVEEMKRDGLENVHTEPVMVPRWVRGQESATLLSPRAAELHMLGLGGSVGTPGVEAEVLVVESFAELTRRAAEARGKIVLFDVPFTTYGETVQYRTRGAVEAARVGAVASLVRSVGPFGMQTPHTGSTRYNDSLPRIPAAALSMEDAMMLRRMQARGERVRVRLRMGAQTLADVPSRNIVAEIRGRERPEEVVVVGGHIDSWDVSPGAMDDAGGCVAAWEAVRLMKTLGLRPRRTVRVVLWTNEENGLRGANAYRDAHRGEIPNHVLAIESDAGVFAPRGFSITATDPAFEAVRAIGQLLAPIGADSVGRGGGGADIGPIMALGVPGMGLEVDRTRYFWYHHTTADTPDKLDPRDVARSVAAMAVMSYVAAEMPDRIPFGQPATP</sequence>
<organism evidence="23">
    <name type="scientific">uncultured Gemmatimonadota bacterium</name>
    <dbReference type="NCBI Taxonomy" id="203437"/>
    <lineage>
        <taxon>Bacteria</taxon>
        <taxon>Pseudomonadati</taxon>
        <taxon>Gemmatimonadota</taxon>
        <taxon>environmental samples</taxon>
    </lineage>
</organism>
<evidence type="ECO:0000256" key="18">
    <source>
        <dbReference type="ARBA" id="ARBA00023228"/>
    </source>
</evidence>
<evidence type="ECO:0000256" key="8">
    <source>
        <dbReference type="ARBA" id="ARBA00022670"/>
    </source>
</evidence>
<evidence type="ECO:0000256" key="2">
    <source>
        <dbReference type="ARBA" id="ARBA00004371"/>
    </source>
</evidence>
<gene>
    <name evidence="23" type="ORF">AVDCRST_MAG68-5189</name>
</gene>
<evidence type="ECO:0000256" key="14">
    <source>
        <dbReference type="ARBA" id="ARBA00023034"/>
    </source>
</evidence>
<dbReference type="GO" id="GO:0046872">
    <property type="term" value="F:metal ion binding"/>
    <property type="evidence" value="ECO:0007669"/>
    <property type="project" value="UniProtKB-KW"/>
</dbReference>
<keyword evidence="9" id="KW-0479">Metal-binding</keyword>
<keyword evidence="11" id="KW-0378">Hydrolase</keyword>
<keyword evidence="15" id="KW-0482">Metalloprotease</keyword>
<evidence type="ECO:0000256" key="7">
    <source>
        <dbReference type="ARBA" id="ARBA00022645"/>
    </source>
</evidence>
<feature type="chain" id="PRO_5026755461" description="Carboxypeptidase Q" evidence="21">
    <location>
        <begin position="21"/>
        <end position="455"/>
    </location>
</feature>
<accession>A0A6J4MTB2</accession>
<keyword evidence="12" id="KW-0256">Endoplasmic reticulum</keyword>
<dbReference type="InterPro" id="IPR039866">
    <property type="entry name" value="CPQ"/>
</dbReference>
<evidence type="ECO:0000256" key="10">
    <source>
        <dbReference type="ARBA" id="ARBA00022729"/>
    </source>
</evidence>
<dbReference type="CDD" id="cd03883">
    <property type="entry name" value="M28_Pgcp_like"/>
    <property type="match status" value="1"/>
</dbReference>